<dbReference type="Gene3D" id="3.40.50.720">
    <property type="entry name" value="NAD(P)-binding Rossmann-like Domain"/>
    <property type="match status" value="1"/>
</dbReference>
<evidence type="ECO:0000313" key="3">
    <source>
        <dbReference type="EMBL" id="MFC4471252.1"/>
    </source>
</evidence>
<organism evidence="3 4">
    <name type="scientific">Streptomyces xiangluensis</name>
    <dbReference type="NCBI Taxonomy" id="2665720"/>
    <lineage>
        <taxon>Bacteria</taxon>
        <taxon>Bacillati</taxon>
        <taxon>Actinomycetota</taxon>
        <taxon>Actinomycetes</taxon>
        <taxon>Kitasatosporales</taxon>
        <taxon>Streptomycetaceae</taxon>
        <taxon>Streptomyces</taxon>
    </lineage>
</organism>
<name>A0ABV8Z1P5_9ACTN</name>
<dbReference type="PANTHER" id="PTHR43975">
    <property type="entry name" value="ZGC:101858"/>
    <property type="match status" value="1"/>
</dbReference>
<evidence type="ECO:0000256" key="1">
    <source>
        <dbReference type="ARBA" id="ARBA00006484"/>
    </source>
</evidence>
<keyword evidence="4" id="KW-1185">Reference proteome</keyword>
<gene>
    <name evidence="3" type="ORF">ACFPH6_43355</name>
</gene>
<sequence>MKSTLTGKTVVITGAGSGIGRATAHTFAARGANVLAVGRTPEKLAETAAGRPSIVPMTADITDQSAPQEIISQAVAAFGGIDALVNSASVFGPTHLAMITPGEFDHFIAVNLRAPLLITQAALPCLERSDGTVVNISAAIGQRGWPGLSVYGATKSGLDFFTRSWAGELAPRGIRVVSVAPGPIETPILENNELDDQAVMIVHQTQERIPLARLGMAREVAWWIANFTESLAGYTTGAILAVDGGYSAV</sequence>
<dbReference type="SUPFAM" id="SSF51735">
    <property type="entry name" value="NAD(P)-binding Rossmann-fold domains"/>
    <property type="match status" value="1"/>
</dbReference>
<dbReference type="PROSITE" id="PS00061">
    <property type="entry name" value="ADH_SHORT"/>
    <property type="match status" value="1"/>
</dbReference>
<dbReference type="PANTHER" id="PTHR43975:SF2">
    <property type="entry name" value="EG:BACR7A4.14 PROTEIN-RELATED"/>
    <property type="match status" value="1"/>
</dbReference>
<proteinExistence type="inferred from homology"/>
<dbReference type="InterPro" id="IPR002347">
    <property type="entry name" value="SDR_fam"/>
</dbReference>
<dbReference type="GO" id="GO:0016491">
    <property type="term" value="F:oxidoreductase activity"/>
    <property type="evidence" value="ECO:0007669"/>
    <property type="project" value="UniProtKB-KW"/>
</dbReference>
<dbReference type="Proteomes" id="UP001596012">
    <property type="component" value="Unassembled WGS sequence"/>
</dbReference>
<comment type="caution">
    <text evidence="3">The sequence shown here is derived from an EMBL/GenBank/DDBJ whole genome shotgun (WGS) entry which is preliminary data.</text>
</comment>
<dbReference type="EC" id="1.1.1.-" evidence="3"/>
<dbReference type="PRINTS" id="PR00081">
    <property type="entry name" value="GDHRDH"/>
</dbReference>
<dbReference type="RefSeq" id="WP_386353233.1">
    <property type="nucleotide sequence ID" value="NZ_JBHSFG010000087.1"/>
</dbReference>
<reference evidence="4" key="1">
    <citation type="journal article" date="2019" name="Int. J. Syst. Evol. Microbiol.">
        <title>The Global Catalogue of Microorganisms (GCM) 10K type strain sequencing project: providing services to taxonomists for standard genome sequencing and annotation.</title>
        <authorList>
            <consortium name="The Broad Institute Genomics Platform"/>
            <consortium name="The Broad Institute Genome Sequencing Center for Infectious Disease"/>
            <person name="Wu L."/>
            <person name="Ma J."/>
        </authorList>
    </citation>
    <scope>NUCLEOTIDE SEQUENCE [LARGE SCALE GENOMIC DNA]</scope>
    <source>
        <strain evidence="4">DT43</strain>
    </source>
</reference>
<dbReference type="PRINTS" id="PR00080">
    <property type="entry name" value="SDRFAMILY"/>
</dbReference>
<dbReference type="SMART" id="SM00822">
    <property type="entry name" value="PKS_KR"/>
    <property type="match status" value="1"/>
</dbReference>
<evidence type="ECO:0000313" key="4">
    <source>
        <dbReference type="Proteomes" id="UP001596012"/>
    </source>
</evidence>
<accession>A0ABV8Z1P5</accession>
<evidence type="ECO:0000259" key="2">
    <source>
        <dbReference type="SMART" id="SM00822"/>
    </source>
</evidence>
<protein>
    <submittedName>
        <fullName evidence="3">SDR family NAD(P)-dependent oxidoreductase</fullName>
        <ecNumber evidence="3">1.1.1.-</ecNumber>
    </submittedName>
</protein>
<keyword evidence="3" id="KW-0560">Oxidoreductase</keyword>
<dbReference type="InterPro" id="IPR036291">
    <property type="entry name" value="NAD(P)-bd_dom_sf"/>
</dbReference>
<dbReference type="CDD" id="cd05233">
    <property type="entry name" value="SDR_c"/>
    <property type="match status" value="1"/>
</dbReference>
<comment type="similarity">
    <text evidence="1">Belongs to the short-chain dehydrogenases/reductases (SDR) family.</text>
</comment>
<dbReference type="InterPro" id="IPR020904">
    <property type="entry name" value="Sc_DH/Rdtase_CS"/>
</dbReference>
<dbReference type="Pfam" id="PF13561">
    <property type="entry name" value="adh_short_C2"/>
    <property type="match status" value="1"/>
</dbReference>
<dbReference type="EMBL" id="JBHSFG010000087">
    <property type="protein sequence ID" value="MFC4471252.1"/>
    <property type="molecule type" value="Genomic_DNA"/>
</dbReference>
<dbReference type="InterPro" id="IPR057326">
    <property type="entry name" value="KR_dom"/>
</dbReference>
<feature type="domain" description="Ketoreductase" evidence="2">
    <location>
        <begin position="8"/>
        <end position="187"/>
    </location>
</feature>